<dbReference type="EMBL" id="MJEQ01003912">
    <property type="protein sequence ID" value="OIT22074.1"/>
    <property type="molecule type" value="Genomic_DNA"/>
</dbReference>
<proteinExistence type="predicted"/>
<organism evidence="1 2">
    <name type="scientific">Nicotiana attenuata</name>
    <name type="common">Coyote tobacco</name>
    <dbReference type="NCBI Taxonomy" id="49451"/>
    <lineage>
        <taxon>Eukaryota</taxon>
        <taxon>Viridiplantae</taxon>
        <taxon>Streptophyta</taxon>
        <taxon>Embryophyta</taxon>
        <taxon>Tracheophyta</taxon>
        <taxon>Spermatophyta</taxon>
        <taxon>Magnoliopsida</taxon>
        <taxon>eudicotyledons</taxon>
        <taxon>Gunneridae</taxon>
        <taxon>Pentapetalae</taxon>
        <taxon>asterids</taxon>
        <taxon>lamiids</taxon>
        <taxon>Solanales</taxon>
        <taxon>Solanaceae</taxon>
        <taxon>Nicotianoideae</taxon>
        <taxon>Nicotianeae</taxon>
        <taxon>Nicotiana</taxon>
    </lineage>
</organism>
<dbReference type="Proteomes" id="UP000187609">
    <property type="component" value="Unassembled WGS sequence"/>
</dbReference>
<protein>
    <submittedName>
        <fullName evidence="1">Uncharacterized protein</fullName>
    </submittedName>
</protein>
<gene>
    <name evidence="1" type="ORF">A4A49_37013</name>
</gene>
<accession>A0A1J6JWE2</accession>
<dbReference type="Gramene" id="OIT22074">
    <property type="protein sequence ID" value="OIT22074"/>
    <property type="gene ID" value="A4A49_37013"/>
</dbReference>
<dbReference type="OMA" id="NCEGPKQ"/>
<reference evidence="1" key="1">
    <citation type="submission" date="2016-11" db="EMBL/GenBank/DDBJ databases">
        <title>The genome of Nicotiana attenuata.</title>
        <authorList>
            <person name="Xu S."/>
            <person name="Brockmoeller T."/>
            <person name="Gaquerel E."/>
            <person name="Navarro A."/>
            <person name="Kuhl H."/>
            <person name="Gase K."/>
            <person name="Ling Z."/>
            <person name="Zhou W."/>
            <person name="Kreitzer C."/>
            <person name="Stanke M."/>
            <person name="Tang H."/>
            <person name="Lyons E."/>
            <person name="Pandey P."/>
            <person name="Pandey S.P."/>
            <person name="Timmermann B."/>
            <person name="Baldwin I.T."/>
        </authorList>
    </citation>
    <scope>NUCLEOTIDE SEQUENCE [LARGE SCALE GENOMIC DNA]</scope>
    <source>
        <strain evidence="1">UT</strain>
    </source>
</reference>
<name>A0A1J6JWE2_NICAT</name>
<sequence>MTPQVDLVKIGKVLGFSLSEGRKGRESSTSSNCEGPKQACVYRYHYHSDHVVQLLPPSAEARVIFTGYHDLPQLQLPADRKSTAVAF</sequence>
<evidence type="ECO:0000313" key="2">
    <source>
        <dbReference type="Proteomes" id="UP000187609"/>
    </source>
</evidence>
<dbReference type="AlphaFoldDB" id="A0A1J6JWE2"/>
<keyword evidence="2" id="KW-1185">Reference proteome</keyword>
<evidence type="ECO:0000313" key="1">
    <source>
        <dbReference type="EMBL" id="OIT22074.1"/>
    </source>
</evidence>
<comment type="caution">
    <text evidence="1">The sequence shown here is derived from an EMBL/GenBank/DDBJ whole genome shotgun (WGS) entry which is preliminary data.</text>
</comment>